<name>A0A1R0H3S0_9FUNG</name>
<sequence length="85" mass="9446">MNFNELSTQVNSNLSLLIEASVNIKGKGSVNDLAKSFIDSNDFFSKAASKDPYKKLVFSLIELSFERSLLDSISVSNNIYIHITL</sequence>
<dbReference type="AlphaFoldDB" id="A0A1R0H3S0"/>
<dbReference type="Proteomes" id="UP000187455">
    <property type="component" value="Unassembled WGS sequence"/>
</dbReference>
<reference evidence="1 2" key="1">
    <citation type="journal article" date="2016" name="Mol. Biol. Evol.">
        <title>Genome-Wide Survey of Gut Fungi (Harpellales) Reveals the First Horizontally Transferred Ubiquitin Gene from a Mosquito Host.</title>
        <authorList>
            <person name="Wang Y."/>
            <person name="White M.M."/>
            <person name="Kvist S."/>
            <person name="Moncalvo J.M."/>
        </authorList>
    </citation>
    <scope>NUCLEOTIDE SEQUENCE [LARGE SCALE GENOMIC DNA]</scope>
    <source>
        <strain evidence="1 2">ALG-7-W6</strain>
    </source>
</reference>
<protein>
    <submittedName>
        <fullName evidence="1">Uncharacterized protein</fullName>
    </submittedName>
</protein>
<evidence type="ECO:0000313" key="2">
    <source>
        <dbReference type="Proteomes" id="UP000187455"/>
    </source>
</evidence>
<dbReference type="EMBL" id="LSSL01000748">
    <property type="protein sequence ID" value="OLY83787.1"/>
    <property type="molecule type" value="Genomic_DNA"/>
</dbReference>
<keyword evidence="2" id="KW-1185">Reference proteome</keyword>
<proteinExistence type="predicted"/>
<accession>A0A1R0H3S0</accession>
<comment type="caution">
    <text evidence="1">The sequence shown here is derived from an EMBL/GenBank/DDBJ whole genome shotgun (WGS) entry which is preliminary data.</text>
</comment>
<gene>
    <name evidence="1" type="ORF">AYI68_g2062</name>
</gene>
<evidence type="ECO:0000313" key="1">
    <source>
        <dbReference type="EMBL" id="OLY83787.1"/>
    </source>
</evidence>
<organism evidence="1 2">
    <name type="scientific">Smittium mucronatum</name>
    <dbReference type="NCBI Taxonomy" id="133383"/>
    <lineage>
        <taxon>Eukaryota</taxon>
        <taxon>Fungi</taxon>
        <taxon>Fungi incertae sedis</taxon>
        <taxon>Zoopagomycota</taxon>
        <taxon>Kickxellomycotina</taxon>
        <taxon>Harpellomycetes</taxon>
        <taxon>Harpellales</taxon>
        <taxon>Legeriomycetaceae</taxon>
        <taxon>Smittium</taxon>
    </lineage>
</organism>